<protein>
    <submittedName>
        <fullName evidence="7">Polysaccharide biosynthesis protein</fullName>
    </submittedName>
</protein>
<feature type="transmembrane region" description="Helical" evidence="6">
    <location>
        <begin position="383"/>
        <end position="403"/>
    </location>
</feature>
<feature type="transmembrane region" description="Helical" evidence="6">
    <location>
        <begin position="293"/>
        <end position="312"/>
    </location>
</feature>
<feature type="transmembrane region" description="Helical" evidence="6">
    <location>
        <begin position="439"/>
        <end position="463"/>
    </location>
</feature>
<dbReference type="Pfam" id="PF13440">
    <property type="entry name" value="Polysacc_synt_3"/>
    <property type="match status" value="1"/>
</dbReference>
<feature type="transmembrane region" description="Helical" evidence="6">
    <location>
        <begin position="217"/>
        <end position="235"/>
    </location>
</feature>
<organism evidence="7">
    <name type="scientific">Vecturithrix granuli</name>
    <dbReference type="NCBI Taxonomy" id="1499967"/>
    <lineage>
        <taxon>Bacteria</taxon>
        <taxon>Candidatus Moduliflexota</taxon>
        <taxon>Candidatus Vecturitrichia</taxon>
        <taxon>Candidatus Vecturitrichales</taxon>
        <taxon>Candidatus Vecturitrichaceae</taxon>
        <taxon>Candidatus Vecturithrix</taxon>
    </lineage>
</organism>
<evidence type="ECO:0000256" key="6">
    <source>
        <dbReference type="SAM" id="Phobius"/>
    </source>
</evidence>
<dbReference type="HOGENOM" id="CLU_022017_7_1_0"/>
<dbReference type="InterPro" id="IPR050833">
    <property type="entry name" value="Poly_Biosynth_Transport"/>
</dbReference>
<reference evidence="7" key="1">
    <citation type="journal article" date="2015" name="PeerJ">
        <title>First genomic representation of candidate bacterial phylum KSB3 points to enhanced environmental sensing as a trigger of wastewater bulking.</title>
        <authorList>
            <person name="Sekiguchi Y."/>
            <person name="Ohashi A."/>
            <person name="Parks D.H."/>
            <person name="Yamauchi T."/>
            <person name="Tyson G.W."/>
            <person name="Hugenholtz P."/>
        </authorList>
    </citation>
    <scope>NUCLEOTIDE SEQUENCE [LARGE SCALE GENOMIC DNA]</scope>
</reference>
<dbReference type="PANTHER" id="PTHR30250:SF11">
    <property type="entry name" value="O-ANTIGEN TRANSPORTER-RELATED"/>
    <property type="match status" value="1"/>
</dbReference>
<comment type="subcellular location">
    <subcellularLocation>
        <location evidence="1">Cell membrane</location>
        <topology evidence="1">Multi-pass membrane protein</topology>
    </subcellularLocation>
</comment>
<feature type="transmembrane region" description="Helical" evidence="6">
    <location>
        <begin position="80"/>
        <end position="100"/>
    </location>
</feature>
<keyword evidence="2" id="KW-1003">Cell membrane</keyword>
<sequence>MSFLGSFVRDSVVYAIPSMISRGLSIFLVPLYTRVLTPDDYGALDLLTAFASLVNLTVALEVSQGVARYYAGEQNTDRKVVYASSAFWFTVFCYTVFLVVSLFFSSELAILVMGRDGLEVYFQIGVISIGLNGIFYLIQNQFRWELRSRHYAVVSIIVSFVTAGLAVTLAYILKWGLKGLLYGMVGGALVGCIYGLWHLRNSFRFRFQWKRLKEMLLFSAPLVPSGVAVFISHYIDRLMIKHYLSLHEVGLYGIGFRLASVVGLIMVGFQGALTPLVYAHYRDPQTPRQLAQIFRLFLVFALMVFVILSLFAEEILVLMTTRAYYSAAQIVMFLIPAILLSNMYIFAPGIGIAKKTHLILWINLFGAGLNTLFNLLLIPIYGISGAAAATLMGYSCVFVVYMRCSQKFYFVPHEWKRIVIAVILLSGLAYLVPQLSLSTWLVIALKLVGIVAALLVVLLTGLIRMSELRNLQDLIK</sequence>
<evidence type="ECO:0000313" key="8">
    <source>
        <dbReference type="Proteomes" id="UP000030661"/>
    </source>
</evidence>
<dbReference type="eggNOG" id="COG2244">
    <property type="taxonomic scope" value="Bacteria"/>
</dbReference>
<evidence type="ECO:0000313" key="7">
    <source>
        <dbReference type="EMBL" id="GAK60666.1"/>
    </source>
</evidence>
<evidence type="ECO:0000256" key="5">
    <source>
        <dbReference type="ARBA" id="ARBA00023136"/>
    </source>
</evidence>
<evidence type="ECO:0000256" key="4">
    <source>
        <dbReference type="ARBA" id="ARBA00022989"/>
    </source>
</evidence>
<name>A0A081C7W1_VECG1</name>
<keyword evidence="8" id="KW-1185">Reference proteome</keyword>
<feature type="transmembrane region" description="Helical" evidence="6">
    <location>
        <begin position="324"/>
        <end position="346"/>
    </location>
</feature>
<keyword evidence="3 6" id="KW-0812">Transmembrane</keyword>
<dbReference type="CDD" id="cd13128">
    <property type="entry name" value="MATE_Wzx_like"/>
    <property type="match status" value="1"/>
</dbReference>
<evidence type="ECO:0000256" key="2">
    <source>
        <dbReference type="ARBA" id="ARBA00022475"/>
    </source>
</evidence>
<dbReference type="GO" id="GO:0005886">
    <property type="term" value="C:plasma membrane"/>
    <property type="evidence" value="ECO:0007669"/>
    <property type="project" value="UniProtKB-SubCell"/>
</dbReference>
<dbReference type="EMBL" id="DF820474">
    <property type="protein sequence ID" value="GAK60666.1"/>
    <property type="molecule type" value="Genomic_DNA"/>
</dbReference>
<proteinExistence type="predicted"/>
<feature type="transmembrane region" description="Helical" evidence="6">
    <location>
        <begin position="150"/>
        <end position="173"/>
    </location>
</feature>
<feature type="transmembrane region" description="Helical" evidence="6">
    <location>
        <begin position="12"/>
        <end position="35"/>
    </location>
</feature>
<dbReference type="PANTHER" id="PTHR30250">
    <property type="entry name" value="PST FAMILY PREDICTED COLANIC ACID TRANSPORTER"/>
    <property type="match status" value="1"/>
</dbReference>
<feature type="transmembrane region" description="Helical" evidence="6">
    <location>
        <begin position="179"/>
        <end position="197"/>
    </location>
</feature>
<accession>A0A081C7W1</accession>
<dbReference type="Proteomes" id="UP000030661">
    <property type="component" value="Unassembled WGS sequence"/>
</dbReference>
<feature type="transmembrane region" description="Helical" evidence="6">
    <location>
        <begin position="415"/>
        <end position="433"/>
    </location>
</feature>
<evidence type="ECO:0000256" key="1">
    <source>
        <dbReference type="ARBA" id="ARBA00004651"/>
    </source>
</evidence>
<gene>
    <name evidence="7" type="ORF">U27_00563</name>
</gene>
<keyword evidence="5 6" id="KW-0472">Membrane</keyword>
<feature type="transmembrane region" description="Helical" evidence="6">
    <location>
        <begin position="120"/>
        <end position="138"/>
    </location>
</feature>
<feature type="transmembrane region" description="Helical" evidence="6">
    <location>
        <begin position="358"/>
        <end position="377"/>
    </location>
</feature>
<evidence type="ECO:0000256" key="3">
    <source>
        <dbReference type="ARBA" id="ARBA00022692"/>
    </source>
</evidence>
<dbReference type="AlphaFoldDB" id="A0A081C7W1"/>
<feature type="transmembrane region" description="Helical" evidence="6">
    <location>
        <begin position="255"/>
        <end position="281"/>
    </location>
</feature>
<dbReference type="STRING" id="1499967.U27_00563"/>
<feature type="transmembrane region" description="Helical" evidence="6">
    <location>
        <begin position="41"/>
        <end position="60"/>
    </location>
</feature>
<keyword evidence="4 6" id="KW-1133">Transmembrane helix</keyword>